<dbReference type="Proteomes" id="UP000278036">
    <property type="component" value="Unassembled WGS sequence"/>
</dbReference>
<dbReference type="AlphaFoldDB" id="A0A3A9IXF7"/>
<dbReference type="PROSITE" id="PS50801">
    <property type="entry name" value="STAS"/>
    <property type="match status" value="1"/>
</dbReference>
<feature type="non-terminal residue" evidence="2">
    <location>
        <position position="96"/>
    </location>
</feature>
<dbReference type="InParanoid" id="A0A3A9IXF7"/>
<dbReference type="EMBL" id="RAQU01000558">
    <property type="protein sequence ID" value="RKJ93956.1"/>
    <property type="molecule type" value="Genomic_DNA"/>
</dbReference>
<protein>
    <submittedName>
        <fullName evidence="2">STAS domain-containing protein</fullName>
    </submittedName>
</protein>
<gene>
    <name evidence="2" type="ORF">D6Z83_28715</name>
</gene>
<name>A0A3A9IXF7_9PROT</name>
<dbReference type="SUPFAM" id="SSF52091">
    <property type="entry name" value="SpoIIaa-like"/>
    <property type="match status" value="1"/>
</dbReference>
<dbReference type="Pfam" id="PF13466">
    <property type="entry name" value="STAS_2"/>
    <property type="match status" value="1"/>
</dbReference>
<reference evidence="2 3" key="1">
    <citation type="submission" date="2018-09" db="EMBL/GenBank/DDBJ databases">
        <title>Roseomonas sp. nov., isolated from feces of Tibetan antelopes in the Qinghai-Tibet plateau, China.</title>
        <authorList>
            <person name="Tian Z."/>
        </authorList>
    </citation>
    <scope>NUCLEOTIDE SEQUENCE [LARGE SCALE GENOMIC DNA]</scope>
    <source>
        <strain evidence="2 3">Z24</strain>
    </source>
</reference>
<proteinExistence type="predicted"/>
<dbReference type="RefSeq" id="WP_120641344.1">
    <property type="nucleotide sequence ID" value="NZ_RAQU01000558.1"/>
</dbReference>
<evidence type="ECO:0000313" key="2">
    <source>
        <dbReference type="EMBL" id="RKJ93956.1"/>
    </source>
</evidence>
<feature type="domain" description="STAS" evidence="1">
    <location>
        <begin position="17"/>
        <end position="82"/>
    </location>
</feature>
<accession>A0A3A9IXF7</accession>
<sequence length="96" mass="9740">MSDDAEAPGFARDGNRLALHGALTTERIGDLWNPLLKAARGVAVVDLSRVSALDTSGAALVLAAGGEAARLEGAGQGVSAVLERARDALAAPRPRP</sequence>
<dbReference type="InterPro" id="IPR002645">
    <property type="entry name" value="STAS_dom"/>
</dbReference>
<evidence type="ECO:0000259" key="1">
    <source>
        <dbReference type="PROSITE" id="PS50801"/>
    </source>
</evidence>
<dbReference type="FunCoup" id="A0A3A9IXF7">
    <property type="interactions" value="153"/>
</dbReference>
<dbReference type="InterPro" id="IPR036513">
    <property type="entry name" value="STAS_dom_sf"/>
</dbReference>
<evidence type="ECO:0000313" key="3">
    <source>
        <dbReference type="Proteomes" id="UP000278036"/>
    </source>
</evidence>
<comment type="caution">
    <text evidence="2">The sequence shown here is derived from an EMBL/GenBank/DDBJ whole genome shotgun (WGS) entry which is preliminary data.</text>
</comment>
<dbReference type="InterPro" id="IPR058548">
    <property type="entry name" value="MlaB-like_STAS"/>
</dbReference>
<organism evidence="2 3">
    <name type="scientific">Teichococcus wenyumeiae</name>
    <dbReference type="NCBI Taxonomy" id="2478470"/>
    <lineage>
        <taxon>Bacteria</taxon>
        <taxon>Pseudomonadati</taxon>
        <taxon>Pseudomonadota</taxon>
        <taxon>Alphaproteobacteria</taxon>
        <taxon>Acetobacterales</taxon>
        <taxon>Roseomonadaceae</taxon>
        <taxon>Roseomonas</taxon>
    </lineage>
</organism>